<dbReference type="EMBL" id="CP045851">
    <property type="protein sequence ID" value="QGG93766.1"/>
    <property type="molecule type" value="Genomic_DNA"/>
</dbReference>
<evidence type="ECO:0000313" key="8">
    <source>
        <dbReference type="Proteomes" id="UP000334019"/>
    </source>
</evidence>
<dbReference type="Gene3D" id="1.10.1740.10">
    <property type="match status" value="1"/>
</dbReference>
<dbReference type="SUPFAM" id="SSF88946">
    <property type="entry name" value="Sigma2 domain of RNA polymerase sigma factors"/>
    <property type="match status" value="1"/>
</dbReference>
<keyword evidence="3" id="KW-0731">Sigma factor</keyword>
<gene>
    <name evidence="7" type="ORF">GH723_00800</name>
</gene>
<dbReference type="Gene3D" id="1.10.10.10">
    <property type="entry name" value="Winged helix-like DNA-binding domain superfamily/Winged helix DNA-binding domain"/>
    <property type="match status" value="1"/>
</dbReference>
<dbReference type="KEGG" id="atq:GH723_00800"/>
<protein>
    <submittedName>
        <fullName evidence="7">Sigma-70 family RNA polymerase sigma factor</fullName>
    </submittedName>
</protein>
<evidence type="ECO:0000256" key="1">
    <source>
        <dbReference type="ARBA" id="ARBA00010641"/>
    </source>
</evidence>
<dbReference type="Pfam" id="PF08281">
    <property type="entry name" value="Sigma70_r4_2"/>
    <property type="match status" value="1"/>
</dbReference>
<dbReference type="GO" id="GO:0006352">
    <property type="term" value="P:DNA-templated transcription initiation"/>
    <property type="evidence" value="ECO:0007669"/>
    <property type="project" value="InterPro"/>
</dbReference>
<accession>A0A5Q2RHH2</accession>
<name>A0A5Q2RHH2_9ACTN</name>
<dbReference type="GO" id="GO:0016987">
    <property type="term" value="F:sigma factor activity"/>
    <property type="evidence" value="ECO:0007669"/>
    <property type="project" value="UniProtKB-KW"/>
</dbReference>
<dbReference type="InterPro" id="IPR036388">
    <property type="entry name" value="WH-like_DNA-bd_sf"/>
</dbReference>
<dbReference type="InterPro" id="IPR014284">
    <property type="entry name" value="RNA_pol_sigma-70_dom"/>
</dbReference>
<keyword evidence="8" id="KW-1185">Reference proteome</keyword>
<proteinExistence type="inferred from homology"/>
<reference evidence="7 8" key="1">
    <citation type="submission" date="2019-11" db="EMBL/GenBank/DDBJ databases">
        <authorList>
            <person name="He Y."/>
        </authorList>
    </citation>
    <scope>NUCLEOTIDE SEQUENCE [LARGE SCALE GENOMIC DNA]</scope>
    <source>
        <strain evidence="7 8">SCSIO 58843</strain>
    </source>
</reference>
<evidence type="ECO:0000256" key="4">
    <source>
        <dbReference type="ARBA" id="ARBA00023125"/>
    </source>
</evidence>
<evidence type="ECO:0000256" key="3">
    <source>
        <dbReference type="ARBA" id="ARBA00023082"/>
    </source>
</evidence>
<dbReference type="SUPFAM" id="SSF88659">
    <property type="entry name" value="Sigma3 and sigma4 domains of RNA polymerase sigma factors"/>
    <property type="match status" value="1"/>
</dbReference>
<dbReference type="PANTHER" id="PTHR43133">
    <property type="entry name" value="RNA POLYMERASE ECF-TYPE SIGMA FACTO"/>
    <property type="match status" value="1"/>
</dbReference>
<dbReference type="AlphaFoldDB" id="A0A5Q2RHH2"/>
<keyword evidence="5" id="KW-0804">Transcription</keyword>
<keyword evidence="4" id="KW-0238">DNA-binding</keyword>
<dbReference type="Proteomes" id="UP000334019">
    <property type="component" value="Chromosome"/>
</dbReference>
<comment type="similarity">
    <text evidence="1">Belongs to the sigma-70 factor family. ECF subfamily.</text>
</comment>
<dbReference type="InterPro" id="IPR039425">
    <property type="entry name" value="RNA_pol_sigma-70-like"/>
</dbReference>
<feature type="domain" description="RNA polymerase sigma factor 70 region 4 type 2" evidence="6">
    <location>
        <begin position="112"/>
        <end position="163"/>
    </location>
</feature>
<dbReference type="InterPro" id="IPR013324">
    <property type="entry name" value="RNA_pol_sigma_r3/r4-like"/>
</dbReference>
<dbReference type="InterPro" id="IPR013325">
    <property type="entry name" value="RNA_pol_sigma_r2"/>
</dbReference>
<evidence type="ECO:0000256" key="5">
    <source>
        <dbReference type="ARBA" id="ARBA00023163"/>
    </source>
</evidence>
<organism evidence="7 8">
    <name type="scientific">Actinomarinicola tropica</name>
    <dbReference type="NCBI Taxonomy" id="2789776"/>
    <lineage>
        <taxon>Bacteria</taxon>
        <taxon>Bacillati</taxon>
        <taxon>Actinomycetota</taxon>
        <taxon>Acidimicrobiia</taxon>
        <taxon>Acidimicrobiales</taxon>
        <taxon>Iamiaceae</taxon>
        <taxon>Actinomarinicola</taxon>
    </lineage>
</organism>
<evidence type="ECO:0000256" key="2">
    <source>
        <dbReference type="ARBA" id="ARBA00023015"/>
    </source>
</evidence>
<dbReference type="PANTHER" id="PTHR43133:SF8">
    <property type="entry name" value="RNA POLYMERASE SIGMA FACTOR HI_1459-RELATED"/>
    <property type="match status" value="1"/>
</dbReference>
<dbReference type="InterPro" id="IPR013249">
    <property type="entry name" value="RNA_pol_sigma70_r4_t2"/>
</dbReference>
<evidence type="ECO:0000313" key="7">
    <source>
        <dbReference type="EMBL" id="QGG93766.1"/>
    </source>
</evidence>
<dbReference type="NCBIfam" id="TIGR02937">
    <property type="entry name" value="sigma70-ECF"/>
    <property type="match status" value="1"/>
</dbReference>
<dbReference type="GO" id="GO:0003677">
    <property type="term" value="F:DNA binding"/>
    <property type="evidence" value="ECO:0007669"/>
    <property type="project" value="UniProtKB-KW"/>
</dbReference>
<sequence>MAPMDEGTCEEASLADDAFGRWYAESFAEVVGAVELTLGDPHLAADATAEAYARALERWSRVVDMANRDGWVYRVAVNDARNTIRRRLLERAWRDRQPPRAHVPELEPPDVELRTAIAQLSRRQREAIGLRYVAGMLEREVAEAMGITLGAASATLAAARRRLHETLGGGSW</sequence>
<evidence type="ECO:0000259" key="6">
    <source>
        <dbReference type="Pfam" id="PF08281"/>
    </source>
</evidence>
<keyword evidence="2" id="KW-0805">Transcription regulation</keyword>